<keyword evidence="5 6" id="KW-0663">Pyridoxal phosphate</keyword>
<dbReference type="Gene3D" id="3.40.640.10">
    <property type="entry name" value="Type I PLP-dependent aspartate aminotransferase-like (Major domain)"/>
    <property type="match status" value="1"/>
</dbReference>
<reference evidence="9" key="1">
    <citation type="journal article" date="2019" name="Int. J. Syst. Evol. Microbiol.">
        <title>The Global Catalogue of Microorganisms (GCM) 10K type strain sequencing project: providing services to taxonomists for standard genome sequencing and annotation.</title>
        <authorList>
            <consortium name="The Broad Institute Genomics Platform"/>
            <consortium name="The Broad Institute Genome Sequencing Center for Infectious Disease"/>
            <person name="Wu L."/>
            <person name="Ma J."/>
        </authorList>
    </citation>
    <scope>NUCLEOTIDE SEQUENCE [LARGE SCALE GENOMIC DNA]</scope>
    <source>
        <strain evidence="9">CGMCC 1.19062</strain>
    </source>
</reference>
<comment type="catalytic activity">
    <reaction evidence="6">
        <text>(6R)-5,10-methylene-5,6,7,8-tetrahydrofolate + glycine + H2O = (6S)-5,6,7,8-tetrahydrofolate + L-serine</text>
        <dbReference type="Rhea" id="RHEA:15481"/>
        <dbReference type="ChEBI" id="CHEBI:15377"/>
        <dbReference type="ChEBI" id="CHEBI:15636"/>
        <dbReference type="ChEBI" id="CHEBI:33384"/>
        <dbReference type="ChEBI" id="CHEBI:57305"/>
        <dbReference type="ChEBI" id="CHEBI:57453"/>
        <dbReference type="EC" id="2.1.2.1"/>
    </reaction>
</comment>
<keyword evidence="6" id="KW-0028">Amino-acid biosynthesis</keyword>
<sequence>MSTPSTFFSQSLADADPALNASIQHELVRQKDQIELIASENIVSRAVLEAQGSVLTNKYAEGYPGRRYYGGCEFVDVTEKLAQDRACELFGATYANVQPHSGAQANQAVFFALMQPGDTFLGMDLACGGHLTHGAPVNQSGKWFKPVGYKVRTQDQLIDYDEVEELANTHKPKLMIGGGSAYSRTIDWARLRKVADSVGSLLMVDMAHYAGLVAGGVYPNPVPHAHVVTTTTHKTLRGPRGGMILSNDPELGKKINSAVFPGLQGGPLMHVIAAKAVAFGEALRPDFKLYAKQVVDNARALADTLMKRGVNIVSGGTDSHLMLVDLRPKGLTGKAVEHHLELAGITCNKNGIPFDNEKPMITSGIRLGTPAGTTRGFGVAEFVQIGNLIGDVLDGLAANGPEGNATVEAEVRAKVKALCDKFPIYA</sequence>
<comment type="subcellular location">
    <subcellularLocation>
        <location evidence="6">Cytoplasm</location>
    </subcellularLocation>
</comment>
<dbReference type="HAMAP" id="MF_00051">
    <property type="entry name" value="SHMT"/>
    <property type="match status" value="1"/>
</dbReference>
<protein>
    <recommendedName>
        <fullName evidence="6">Serine hydroxymethyltransferase</fullName>
        <shortName evidence="6">SHMT</shortName>
        <shortName evidence="6">Serine methylase</shortName>
        <ecNumber evidence="6">2.1.2.1</ecNumber>
    </recommendedName>
</protein>
<feature type="site" description="Plays an important role in substrate specificity" evidence="6">
    <location>
        <position position="233"/>
    </location>
</feature>
<dbReference type="RefSeq" id="WP_379876066.1">
    <property type="nucleotide sequence ID" value="NZ_JBHUIP010000009.1"/>
</dbReference>
<dbReference type="PANTHER" id="PTHR11680:SF35">
    <property type="entry name" value="SERINE HYDROXYMETHYLTRANSFERASE 1"/>
    <property type="match status" value="1"/>
</dbReference>
<evidence type="ECO:0000256" key="3">
    <source>
        <dbReference type="ARBA" id="ARBA00022563"/>
    </source>
</evidence>
<dbReference type="InterPro" id="IPR019798">
    <property type="entry name" value="Ser_HO-MeTrfase_PLP_BS"/>
</dbReference>
<dbReference type="EC" id="2.1.2.1" evidence="6"/>
<feature type="domain" description="Serine hydroxymethyltransferase-like" evidence="7">
    <location>
        <begin position="12"/>
        <end position="389"/>
    </location>
</feature>
<dbReference type="PIRSF" id="PIRSF000412">
    <property type="entry name" value="SHMT"/>
    <property type="match status" value="1"/>
</dbReference>
<proteinExistence type="inferred from homology"/>
<evidence type="ECO:0000256" key="5">
    <source>
        <dbReference type="ARBA" id="ARBA00022898"/>
    </source>
</evidence>
<dbReference type="InterPro" id="IPR015424">
    <property type="entry name" value="PyrdxlP-dep_Trfase"/>
</dbReference>
<dbReference type="InterPro" id="IPR015421">
    <property type="entry name" value="PyrdxlP-dep_Trfase_major"/>
</dbReference>
<dbReference type="InterPro" id="IPR001085">
    <property type="entry name" value="Ser_HO-MeTrfase"/>
</dbReference>
<dbReference type="InterPro" id="IPR039429">
    <property type="entry name" value="SHMT-like_dom"/>
</dbReference>
<feature type="binding site" evidence="6">
    <location>
        <position position="125"/>
    </location>
    <ligand>
        <name>(6S)-5,6,7,8-tetrahydrofolate</name>
        <dbReference type="ChEBI" id="CHEBI:57453"/>
    </ligand>
</feature>
<comment type="caution">
    <text evidence="8">The sequence shown here is derived from an EMBL/GenBank/DDBJ whole genome shotgun (WGS) entry which is preliminary data.</text>
</comment>
<evidence type="ECO:0000256" key="6">
    <source>
        <dbReference type="HAMAP-Rule" id="MF_00051"/>
    </source>
</evidence>
<comment type="function">
    <text evidence="6">Catalyzes the reversible interconversion of serine and glycine with tetrahydrofolate (THF) serving as the one-carbon carrier. This reaction serves as the major source of one-carbon groups required for the biosynthesis of purines, thymidylate, methionine, and other important biomolecules. Also exhibits THF-independent aldolase activity toward beta-hydroxyamino acids, producing glycine and aldehydes, via a retro-aldol mechanism.</text>
</comment>
<comment type="similarity">
    <text evidence="2 6">Belongs to the SHMT family.</text>
</comment>
<comment type="cofactor">
    <cofactor evidence="1 6">
        <name>pyridoxal 5'-phosphate</name>
        <dbReference type="ChEBI" id="CHEBI:597326"/>
    </cofactor>
</comment>
<dbReference type="PROSITE" id="PS00096">
    <property type="entry name" value="SHMT"/>
    <property type="match status" value="1"/>
</dbReference>
<dbReference type="SUPFAM" id="SSF53383">
    <property type="entry name" value="PLP-dependent transferases"/>
    <property type="match status" value="1"/>
</dbReference>
<dbReference type="GO" id="GO:0004372">
    <property type="term" value="F:glycine hydroxymethyltransferase activity"/>
    <property type="evidence" value="ECO:0007669"/>
    <property type="project" value="UniProtKB-EC"/>
</dbReference>
<keyword evidence="3 6" id="KW-0554">One-carbon metabolism</keyword>
<dbReference type="Gene3D" id="3.90.1150.10">
    <property type="entry name" value="Aspartate Aminotransferase, domain 1"/>
    <property type="match status" value="1"/>
</dbReference>
<comment type="pathway">
    <text evidence="6">One-carbon metabolism; tetrahydrofolate interconversion.</text>
</comment>
<evidence type="ECO:0000256" key="1">
    <source>
        <dbReference type="ARBA" id="ARBA00001933"/>
    </source>
</evidence>
<keyword evidence="4 6" id="KW-0808">Transferase</keyword>
<dbReference type="NCBIfam" id="NF000586">
    <property type="entry name" value="PRK00011.1"/>
    <property type="match status" value="1"/>
</dbReference>
<evidence type="ECO:0000256" key="2">
    <source>
        <dbReference type="ARBA" id="ARBA00006376"/>
    </source>
</evidence>
<feature type="modified residue" description="N6-(pyridoxal phosphate)lysine" evidence="6">
    <location>
        <position position="234"/>
    </location>
</feature>
<dbReference type="Pfam" id="PF00464">
    <property type="entry name" value="SHMT"/>
    <property type="match status" value="1"/>
</dbReference>
<dbReference type="PANTHER" id="PTHR11680">
    <property type="entry name" value="SERINE HYDROXYMETHYLTRANSFERASE"/>
    <property type="match status" value="1"/>
</dbReference>
<evidence type="ECO:0000259" key="7">
    <source>
        <dbReference type="Pfam" id="PF00464"/>
    </source>
</evidence>
<name>A0ABW5DRM0_9PROT</name>
<dbReference type="CDD" id="cd00378">
    <property type="entry name" value="SHMT"/>
    <property type="match status" value="1"/>
</dbReference>
<dbReference type="EMBL" id="JBHUIP010000009">
    <property type="protein sequence ID" value="MFD2263094.1"/>
    <property type="molecule type" value="Genomic_DNA"/>
</dbReference>
<organism evidence="8 9">
    <name type="scientific">Lacibacterium aquatile</name>
    <dbReference type="NCBI Taxonomy" id="1168082"/>
    <lineage>
        <taxon>Bacteria</taxon>
        <taxon>Pseudomonadati</taxon>
        <taxon>Pseudomonadota</taxon>
        <taxon>Alphaproteobacteria</taxon>
        <taxon>Rhodospirillales</taxon>
        <taxon>Rhodospirillaceae</taxon>
    </lineage>
</organism>
<comment type="caution">
    <text evidence="6">Lacks conserved residue(s) required for the propagation of feature annotation.</text>
</comment>
<gene>
    <name evidence="6 8" type="primary">glyA</name>
    <name evidence="8" type="ORF">ACFSM5_09370</name>
</gene>
<feature type="binding site" evidence="6">
    <location>
        <begin position="129"/>
        <end position="131"/>
    </location>
    <ligand>
        <name>(6S)-5,6,7,8-tetrahydrofolate</name>
        <dbReference type="ChEBI" id="CHEBI:57453"/>
    </ligand>
</feature>
<evidence type="ECO:0000313" key="8">
    <source>
        <dbReference type="EMBL" id="MFD2263094.1"/>
    </source>
</evidence>
<dbReference type="InterPro" id="IPR049943">
    <property type="entry name" value="Ser_HO-MeTrfase-like"/>
</dbReference>
<accession>A0ABW5DRM0</accession>
<keyword evidence="9" id="KW-1185">Reference proteome</keyword>
<dbReference type="InterPro" id="IPR015422">
    <property type="entry name" value="PyrdxlP-dep_Trfase_small"/>
</dbReference>
<comment type="subunit">
    <text evidence="6">Homodimer.</text>
</comment>
<evidence type="ECO:0000256" key="4">
    <source>
        <dbReference type="ARBA" id="ARBA00022679"/>
    </source>
</evidence>
<comment type="pathway">
    <text evidence="6">Amino-acid biosynthesis; glycine biosynthesis; glycine from L-serine: step 1/1.</text>
</comment>
<evidence type="ECO:0000313" key="9">
    <source>
        <dbReference type="Proteomes" id="UP001597295"/>
    </source>
</evidence>
<keyword evidence="6" id="KW-0963">Cytoplasm</keyword>
<dbReference type="Proteomes" id="UP001597295">
    <property type="component" value="Unassembled WGS sequence"/>
</dbReference>